<dbReference type="Proteomes" id="UP001382904">
    <property type="component" value="Unassembled WGS sequence"/>
</dbReference>
<reference evidence="1 2" key="1">
    <citation type="submission" date="2024-03" db="EMBL/GenBank/DDBJ databases">
        <title>Novel Streptomyces species of biotechnological and ecological value are a feature of Machair soil.</title>
        <authorList>
            <person name="Prole J.R."/>
            <person name="Goodfellow M."/>
            <person name="Allenby N."/>
            <person name="Ward A.C."/>
        </authorList>
    </citation>
    <scope>NUCLEOTIDE SEQUENCE [LARGE SCALE GENOMIC DNA]</scope>
    <source>
        <strain evidence="1 2">MS1.HAVA.3</strain>
    </source>
</reference>
<evidence type="ECO:0000313" key="2">
    <source>
        <dbReference type="Proteomes" id="UP001382904"/>
    </source>
</evidence>
<gene>
    <name evidence="1" type="ORF">WKI68_42410</name>
</gene>
<dbReference type="SUPFAM" id="SSF48371">
    <property type="entry name" value="ARM repeat"/>
    <property type="match status" value="1"/>
</dbReference>
<accession>A0ABU8UDX5</accession>
<proteinExistence type="predicted"/>
<dbReference type="EMBL" id="JBBKAM010000004">
    <property type="protein sequence ID" value="MEJ8646094.1"/>
    <property type="molecule type" value="Genomic_DNA"/>
</dbReference>
<sequence length="346" mass="37799">MGEWRTDPTFAMCGALVDGAELASFAGGPYDVRAVVAGIRPEAKDGFLLDEVPWEHFPQGDHVREAVHLLHTRDSPVRTGTGVVRGMCANDMRAAAVLAVPFLIRIAADTRHPYRADALAEVSAPARARHFGVASRDELLVHRGDTRYDDLYDLYDDYGVEVTGYPAGWSVAAARAAITADTALLQPLLGDPDPAVRIDAAYVLATATDPEHAVRAAFHARFAAEQDPMVRAALVLATAEATRAHPHPPTTAWMRERWRDRTQAPEVRVAAAIGWLCLTDEPAPDDLRATVDDLATDERAHAMDDLPWMAIASGSDETGLQRCVRKMLHPEQPDPAECDDPWCPRH</sequence>
<dbReference type="Gene3D" id="1.25.10.10">
    <property type="entry name" value="Leucine-rich Repeat Variant"/>
    <property type="match status" value="1"/>
</dbReference>
<protein>
    <recommendedName>
        <fullName evidence="3">HEAT repeat protein</fullName>
    </recommendedName>
</protein>
<evidence type="ECO:0008006" key="3">
    <source>
        <dbReference type="Google" id="ProtNLM"/>
    </source>
</evidence>
<dbReference type="InterPro" id="IPR011989">
    <property type="entry name" value="ARM-like"/>
</dbReference>
<dbReference type="InterPro" id="IPR016024">
    <property type="entry name" value="ARM-type_fold"/>
</dbReference>
<organism evidence="1 2">
    <name type="scientific">Streptomyces caledonius</name>
    <dbReference type="NCBI Taxonomy" id="3134107"/>
    <lineage>
        <taxon>Bacteria</taxon>
        <taxon>Bacillati</taxon>
        <taxon>Actinomycetota</taxon>
        <taxon>Actinomycetes</taxon>
        <taxon>Kitasatosporales</taxon>
        <taxon>Streptomycetaceae</taxon>
        <taxon>Streptomyces</taxon>
    </lineage>
</organism>
<keyword evidence="2" id="KW-1185">Reference proteome</keyword>
<name>A0ABU8UDX5_9ACTN</name>
<comment type="caution">
    <text evidence="1">The sequence shown here is derived from an EMBL/GenBank/DDBJ whole genome shotgun (WGS) entry which is preliminary data.</text>
</comment>
<evidence type="ECO:0000313" key="1">
    <source>
        <dbReference type="EMBL" id="MEJ8646094.1"/>
    </source>
</evidence>